<keyword evidence="3" id="KW-0812">Transmembrane</keyword>
<dbReference type="Gene3D" id="2.60.120.200">
    <property type="match status" value="1"/>
</dbReference>
<protein>
    <recommendedName>
        <fullName evidence="9">GH16 domain-containing protein</fullName>
    </recommendedName>
</protein>
<keyword evidence="7" id="KW-0325">Glycoprotein</keyword>
<dbReference type="PANTHER" id="PTHR31361">
    <property type="entry name" value="BETA-GLUCAN SYNTHESIS-ASSOCIATED PROTEIN KRE6-RELATED"/>
    <property type="match status" value="1"/>
</dbReference>
<feature type="domain" description="GH16" evidence="9">
    <location>
        <begin position="63"/>
        <end position="203"/>
    </location>
</feature>
<keyword evidence="8" id="KW-0961">Cell wall biogenesis/degradation</keyword>
<evidence type="ECO:0000256" key="6">
    <source>
        <dbReference type="ARBA" id="ARBA00023136"/>
    </source>
</evidence>
<dbReference type="GO" id="GO:0005886">
    <property type="term" value="C:plasma membrane"/>
    <property type="evidence" value="ECO:0007669"/>
    <property type="project" value="TreeGrafter"/>
</dbReference>
<dbReference type="SUPFAM" id="SSF49899">
    <property type="entry name" value="Concanavalin A-like lectins/glucanases"/>
    <property type="match status" value="1"/>
</dbReference>
<dbReference type="GO" id="GO:0005789">
    <property type="term" value="C:endoplasmic reticulum membrane"/>
    <property type="evidence" value="ECO:0007669"/>
    <property type="project" value="TreeGrafter"/>
</dbReference>
<dbReference type="InterPro" id="IPR005629">
    <property type="entry name" value="Skn1/Kre6/Sbg1"/>
</dbReference>
<organism evidence="10 11">
    <name type="scientific">Candolleomyces aberdarensis</name>
    <dbReference type="NCBI Taxonomy" id="2316362"/>
    <lineage>
        <taxon>Eukaryota</taxon>
        <taxon>Fungi</taxon>
        <taxon>Dikarya</taxon>
        <taxon>Basidiomycota</taxon>
        <taxon>Agaricomycotina</taxon>
        <taxon>Agaricomycetes</taxon>
        <taxon>Agaricomycetidae</taxon>
        <taxon>Agaricales</taxon>
        <taxon>Agaricineae</taxon>
        <taxon>Psathyrellaceae</taxon>
        <taxon>Candolleomyces</taxon>
    </lineage>
</organism>
<reference evidence="10 11" key="1">
    <citation type="submission" date="2019-01" db="EMBL/GenBank/DDBJ databases">
        <title>Draft genome sequence of Psathyrella aberdarensis IHI B618.</title>
        <authorList>
            <person name="Buettner E."/>
            <person name="Kellner H."/>
        </authorList>
    </citation>
    <scope>NUCLEOTIDE SEQUENCE [LARGE SCALE GENOMIC DNA]</scope>
    <source>
        <strain evidence="10 11">IHI B618</strain>
    </source>
</reference>
<evidence type="ECO:0000256" key="3">
    <source>
        <dbReference type="ARBA" id="ARBA00022692"/>
    </source>
</evidence>
<dbReference type="GO" id="GO:0031505">
    <property type="term" value="P:fungal-type cell wall organization"/>
    <property type="evidence" value="ECO:0007669"/>
    <property type="project" value="TreeGrafter"/>
</dbReference>
<sequence>MPLNKKLILFSSFSSAGYPLIATLTKVTPTAQGGFNLGGINASGQVPELPGNFGLVDKDTPESAYTKRTYLNDEEFVLVFSDEFEQDGRTFWPGDDPYWEAVDLHYWGTNDLEWYDPQQVTTQGGALQIRVDEVDDPSTNHNMTYRGGMIQSWNKFCFTGGLIEVSVRLPGSPTVSGFWPGVWTMGNLGMFLHLMLRTITGPI</sequence>
<keyword evidence="5" id="KW-1133">Transmembrane helix</keyword>
<keyword evidence="6" id="KW-0472">Membrane</keyword>
<comment type="subcellular location">
    <subcellularLocation>
        <location evidence="1">Membrane</location>
        <topology evidence="1">Single-pass type II membrane protein</topology>
    </subcellularLocation>
</comment>
<dbReference type="Proteomes" id="UP000290288">
    <property type="component" value="Unassembled WGS sequence"/>
</dbReference>
<comment type="similarity">
    <text evidence="2">Belongs to the SKN1/KRE6 family.</text>
</comment>
<dbReference type="AlphaFoldDB" id="A0A4Q2DGL6"/>
<proteinExistence type="inferred from homology"/>
<evidence type="ECO:0000259" key="9">
    <source>
        <dbReference type="PROSITE" id="PS51762"/>
    </source>
</evidence>
<evidence type="ECO:0000256" key="8">
    <source>
        <dbReference type="ARBA" id="ARBA00023316"/>
    </source>
</evidence>
<dbReference type="Pfam" id="PF03935">
    <property type="entry name" value="SKN1_KRE6_Sbg1"/>
    <property type="match status" value="1"/>
</dbReference>
<evidence type="ECO:0000313" key="11">
    <source>
        <dbReference type="Proteomes" id="UP000290288"/>
    </source>
</evidence>
<evidence type="ECO:0000256" key="2">
    <source>
        <dbReference type="ARBA" id="ARBA00010962"/>
    </source>
</evidence>
<dbReference type="PROSITE" id="PS51762">
    <property type="entry name" value="GH16_2"/>
    <property type="match status" value="1"/>
</dbReference>
<dbReference type="PANTHER" id="PTHR31361:SF15">
    <property type="entry name" value="GH16 DOMAIN-CONTAINING PROTEIN"/>
    <property type="match status" value="1"/>
</dbReference>
<evidence type="ECO:0000256" key="7">
    <source>
        <dbReference type="ARBA" id="ARBA00023180"/>
    </source>
</evidence>
<evidence type="ECO:0000256" key="5">
    <source>
        <dbReference type="ARBA" id="ARBA00022989"/>
    </source>
</evidence>
<accession>A0A4Q2DGL6</accession>
<evidence type="ECO:0000313" key="10">
    <source>
        <dbReference type="EMBL" id="RXW18913.1"/>
    </source>
</evidence>
<dbReference type="GO" id="GO:0015926">
    <property type="term" value="F:glucosidase activity"/>
    <property type="evidence" value="ECO:0007669"/>
    <property type="project" value="TreeGrafter"/>
</dbReference>
<evidence type="ECO:0000256" key="1">
    <source>
        <dbReference type="ARBA" id="ARBA00004606"/>
    </source>
</evidence>
<evidence type="ECO:0000256" key="4">
    <source>
        <dbReference type="ARBA" id="ARBA00022968"/>
    </source>
</evidence>
<keyword evidence="11" id="KW-1185">Reference proteome</keyword>
<gene>
    <name evidence="10" type="ORF">EST38_g6946</name>
</gene>
<dbReference type="InterPro" id="IPR013320">
    <property type="entry name" value="ConA-like_dom_sf"/>
</dbReference>
<keyword evidence="4" id="KW-0735">Signal-anchor</keyword>
<comment type="caution">
    <text evidence="10">The sequence shown here is derived from an EMBL/GenBank/DDBJ whole genome shotgun (WGS) entry which is preliminary data.</text>
</comment>
<name>A0A4Q2DGL6_9AGAR</name>
<dbReference type="GO" id="GO:0006078">
    <property type="term" value="P:(1-&gt;6)-beta-D-glucan biosynthetic process"/>
    <property type="evidence" value="ECO:0007669"/>
    <property type="project" value="TreeGrafter"/>
</dbReference>
<dbReference type="STRING" id="2316362.A0A4Q2DGL6"/>
<dbReference type="InterPro" id="IPR000757">
    <property type="entry name" value="Beta-glucanase-like"/>
</dbReference>
<dbReference type="OrthoDB" id="412647at2759"/>
<dbReference type="EMBL" id="SDEE01000233">
    <property type="protein sequence ID" value="RXW18913.1"/>
    <property type="molecule type" value="Genomic_DNA"/>
</dbReference>